<feature type="domain" description="NodB homology" evidence="3">
    <location>
        <begin position="96"/>
        <end position="359"/>
    </location>
</feature>
<dbReference type="PANTHER" id="PTHR34216">
    <property type="match status" value="1"/>
</dbReference>
<dbReference type="InterPro" id="IPR051398">
    <property type="entry name" value="Polysacch_Deacetylase"/>
</dbReference>
<proteinExistence type="predicted"/>
<keyword evidence="5" id="KW-1185">Reference proteome</keyword>
<accession>A0ABY7AKB8</accession>
<dbReference type="InterPro" id="IPR002509">
    <property type="entry name" value="NODB_dom"/>
</dbReference>
<dbReference type="Gene3D" id="3.20.20.370">
    <property type="entry name" value="Glycoside hydrolase/deacetylase"/>
    <property type="match status" value="1"/>
</dbReference>
<dbReference type="RefSeq" id="WP_268074307.1">
    <property type="nucleotide sequence ID" value="NZ_CP109965.1"/>
</dbReference>
<evidence type="ECO:0000256" key="2">
    <source>
        <dbReference type="ARBA" id="ARBA00022729"/>
    </source>
</evidence>
<evidence type="ECO:0000259" key="3">
    <source>
        <dbReference type="PROSITE" id="PS51677"/>
    </source>
</evidence>
<dbReference type="PROSITE" id="PS51677">
    <property type="entry name" value="NODB"/>
    <property type="match status" value="1"/>
</dbReference>
<dbReference type="CDD" id="cd10973">
    <property type="entry name" value="CE4_DAC_u4_5s"/>
    <property type="match status" value="1"/>
</dbReference>
<dbReference type="PANTHER" id="PTHR34216:SF3">
    <property type="entry name" value="POLY-BETA-1,6-N-ACETYL-D-GLUCOSAMINE N-DEACETYLASE"/>
    <property type="match status" value="1"/>
</dbReference>
<evidence type="ECO:0000256" key="1">
    <source>
        <dbReference type="ARBA" id="ARBA00004613"/>
    </source>
</evidence>
<dbReference type="Pfam" id="PF01522">
    <property type="entry name" value="Polysacc_deac_1"/>
    <property type="match status" value="1"/>
</dbReference>
<dbReference type="InterPro" id="IPR011330">
    <property type="entry name" value="Glyco_hydro/deAcase_b/a-brl"/>
</dbReference>
<dbReference type="EMBL" id="CP109965">
    <property type="protein sequence ID" value="WAJ70008.1"/>
    <property type="molecule type" value="Genomic_DNA"/>
</dbReference>
<evidence type="ECO:0000313" key="5">
    <source>
        <dbReference type="Proteomes" id="UP001163726"/>
    </source>
</evidence>
<evidence type="ECO:0000313" key="4">
    <source>
        <dbReference type="EMBL" id="WAJ70008.1"/>
    </source>
</evidence>
<protein>
    <submittedName>
        <fullName evidence="4">Polysaccharide deacetylase family protein</fullName>
    </submittedName>
</protein>
<gene>
    <name evidence="4" type="ORF">OLW01_12805</name>
</gene>
<organism evidence="4 5">
    <name type="scientific">Catenovulum adriaticum</name>
    <dbReference type="NCBI Taxonomy" id="2984846"/>
    <lineage>
        <taxon>Bacteria</taxon>
        <taxon>Pseudomonadati</taxon>
        <taxon>Pseudomonadota</taxon>
        <taxon>Gammaproteobacteria</taxon>
        <taxon>Alteromonadales</taxon>
        <taxon>Alteromonadaceae</taxon>
        <taxon>Catenovulum</taxon>
    </lineage>
</organism>
<dbReference type="SUPFAM" id="SSF88713">
    <property type="entry name" value="Glycoside hydrolase/deacetylase"/>
    <property type="match status" value="1"/>
</dbReference>
<reference evidence="4" key="1">
    <citation type="submission" date="2022-10" db="EMBL/GenBank/DDBJ databases">
        <title>Catenovulum adriacola sp. nov. isolated in the Harbour of Susak.</title>
        <authorList>
            <person name="Schoch T."/>
            <person name="Reich S.J."/>
            <person name="Stoeferle S."/>
            <person name="Flaiz M."/>
            <person name="Kazda M."/>
            <person name="Riedel C.U."/>
            <person name="Duerre P."/>
        </authorList>
    </citation>
    <scope>NUCLEOTIDE SEQUENCE</scope>
    <source>
        <strain evidence="4">TS8</strain>
    </source>
</reference>
<dbReference type="Proteomes" id="UP001163726">
    <property type="component" value="Chromosome"/>
</dbReference>
<sequence length="359" mass="40678">MKNLKRLKTLISYSALALFGLVNFNRIALAEEKTELNSNLVVLQYHHVADDTPAVTSIKPDEFIEHLNYLADNQFNIVDLPSALQKIKAGETLADKSVAITFDDGYLNLLDVALPELEKRGWPATIFVNPGLLKKHRSHYLSWQQLKTWQNKKMTIANHGWQHDYWVRQPDDMTANQWQEQIKSSILSTEKAITKQLGSSPKLVAFPYGEYDTWLTDWLSDNNLIGFGQQSGVIASYSDFTALPRFPASGNYTNLKTLAVKLNSKALPIDYKKLPSPLLASQSNPPSVDLHWLTKINNRNQLACYVSSQPNADILHKDQVSKITAQQSLNKGRTRYNCTLPIADGSGRFYWFSQPWLVK</sequence>
<comment type="subcellular location">
    <subcellularLocation>
        <location evidence="1">Secreted</location>
    </subcellularLocation>
</comment>
<keyword evidence="2" id="KW-0732">Signal</keyword>
<name>A0ABY7AKB8_9ALTE</name>